<dbReference type="PROSITE" id="PS50885">
    <property type="entry name" value="HAMP"/>
    <property type="match status" value="1"/>
</dbReference>
<dbReference type="SUPFAM" id="SSF55073">
    <property type="entry name" value="Nucleotide cyclase"/>
    <property type="match status" value="1"/>
</dbReference>
<proteinExistence type="predicted"/>
<evidence type="ECO:0000256" key="2">
    <source>
        <dbReference type="ARBA" id="ARBA00022475"/>
    </source>
</evidence>
<dbReference type="EMBL" id="CP054143">
    <property type="protein sequence ID" value="QKJ66260.1"/>
    <property type="molecule type" value="Genomic_DNA"/>
</dbReference>
<dbReference type="PANTHER" id="PTHR33121">
    <property type="entry name" value="CYCLIC DI-GMP PHOSPHODIESTERASE PDEF"/>
    <property type="match status" value="1"/>
</dbReference>
<evidence type="ECO:0000256" key="5">
    <source>
        <dbReference type="ARBA" id="ARBA00023136"/>
    </source>
</evidence>
<evidence type="ECO:0000313" key="10">
    <source>
        <dbReference type="EMBL" id="QKJ66260.1"/>
    </source>
</evidence>
<dbReference type="RefSeq" id="WP_173532764.1">
    <property type="nucleotide sequence ID" value="NZ_CP054143.1"/>
</dbReference>
<keyword evidence="2" id="KW-1003">Cell membrane</keyword>
<dbReference type="InterPro" id="IPR003660">
    <property type="entry name" value="HAMP_dom"/>
</dbReference>
<dbReference type="PROSITE" id="PS50887">
    <property type="entry name" value="GGDEF"/>
    <property type="match status" value="1"/>
</dbReference>
<dbReference type="InterPro" id="IPR029787">
    <property type="entry name" value="Nucleotide_cyclase"/>
</dbReference>
<dbReference type="Gene3D" id="3.20.20.450">
    <property type="entry name" value="EAL domain"/>
    <property type="match status" value="1"/>
</dbReference>
<dbReference type="Gene3D" id="3.30.450.20">
    <property type="entry name" value="PAS domain"/>
    <property type="match status" value="1"/>
</dbReference>
<dbReference type="Gene3D" id="3.30.70.270">
    <property type="match status" value="1"/>
</dbReference>
<dbReference type="InterPro" id="IPR029151">
    <property type="entry name" value="Sensor-like_sf"/>
</dbReference>
<dbReference type="AlphaFoldDB" id="A0A6M8SS42"/>
<dbReference type="CDD" id="cd18774">
    <property type="entry name" value="PDC2_HK_sensor"/>
    <property type="match status" value="1"/>
</dbReference>
<dbReference type="GO" id="GO:0007165">
    <property type="term" value="P:signal transduction"/>
    <property type="evidence" value="ECO:0007669"/>
    <property type="project" value="InterPro"/>
</dbReference>
<dbReference type="SUPFAM" id="SSF103190">
    <property type="entry name" value="Sensory domain-like"/>
    <property type="match status" value="1"/>
</dbReference>
<evidence type="ECO:0000256" key="1">
    <source>
        <dbReference type="ARBA" id="ARBA00004651"/>
    </source>
</evidence>
<dbReference type="NCBIfam" id="TIGR00254">
    <property type="entry name" value="GGDEF"/>
    <property type="match status" value="1"/>
</dbReference>
<feature type="domain" description="HAMP" evidence="8">
    <location>
        <begin position="348"/>
        <end position="401"/>
    </location>
</feature>
<dbReference type="GO" id="GO:0005886">
    <property type="term" value="C:plasma membrane"/>
    <property type="evidence" value="ECO:0007669"/>
    <property type="project" value="UniProtKB-SubCell"/>
</dbReference>
<dbReference type="InterPro" id="IPR033479">
    <property type="entry name" value="dCache_1"/>
</dbReference>
<keyword evidence="3 6" id="KW-0812">Transmembrane</keyword>
<dbReference type="CDD" id="cd12913">
    <property type="entry name" value="PDC1_MCP_like"/>
    <property type="match status" value="1"/>
</dbReference>
<dbReference type="CDD" id="cd01949">
    <property type="entry name" value="GGDEF"/>
    <property type="match status" value="1"/>
</dbReference>
<keyword evidence="5 6" id="KW-0472">Membrane</keyword>
<feature type="transmembrane region" description="Helical" evidence="6">
    <location>
        <begin position="329"/>
        <end position="347"/>
    </location>
</feature>
<feature type="domain" description="EAL" evidence="7">
    <location>
        <begin position="578"/>
        <end position="832"/>
    </location>
</feature>
<evidence type="ECO:0000256" key="3">
    <source>
        <dbReference type="ARBA" id="ARBA00022692"/>
    </source>
</evidence>
<evidence type="ECO:0000259" key="7">
    <source>
        <dbReference type="PROSITE" id="PS50883"/>
    </source>
</evidence>
<reference evidence="10 11" key="1">
    <citation type="submission" date="2020-05" db="EMBL/GenBank/DDBJ databases">
        <title>Complete genome sequence of Deefgea sp. D17.</title>
        <authorList>
            <person name="Bae J.-W."/>
            <person name="Han J.E."/>
        </authorList>
    </citation>
    <scope>NUCLEOTIDE SEQUENCE [LARGE SCALE GENOMIC DNA]</scope>
    <source>
        <strain evidence="10 11">D17</strain>
    </source>
</reference>
<feature type="domain" description="GGDEF" evidence="9">
    <location>
        <begin position="434"/>
        <end position="569"/>
    </location>
</feature>
<evidence type="ECO:0000259" key="9">
    <source>
        <dbReference type="PROSITE" id="PS50887"/>
    </source>
</evidence>
<dbReference type="Gene3D" id="6.10.340.10">
    <property type="match status" value="1"/>
</dbReference>
<dbReference type="Proteomes" id="UP000504844">
    <property type="component" value="Chromosome"/>
</dbReference>
<protein>
    <submittedName>
        <fullName evidence="10">EAL domain-containing protein</fullName>
    </submittedName>
</protein>
<dbReference type="CDD" id="cd01948">
    <property type="entry name" value="EAL"/>
    <property type="match status" value="1"/>
</dbReference>
<dbReference type="SMART" id="SM00267">
    <property type="entry name" value="GGDEF"/>
    <property type="match status" value="1"/>
</dbReference>
<dbReference type="InterPro" id="IPR043128">
    <property type="entry name" value="Rev_trsase/Diguanyl_cyclase"/>
</dbReference>
<dbReference type="InterPro" id="IPR035919">
    <property type="entry name" value="EAL_sf"/>
</dbReference>
<organism evidence="10 11">
    <name type="scientific">Deefgea piscis</name>
    <dbReference type="NCBI Taxonomy" id="2739061"/>
    <lineage>
        <taxon>Bacteria</taxon>
        <taxon>Pseudomonadati</taxon>
        <taxon>Pseudomonadota</taxon>
        <taxon>Betaproteobacteria</taxon>
        <taxon>Neisseriales</taxon>
        <taxon>Chitinibacteraceae</taxon>
        <taxon>Deefgea</taxon>
    </lineage>
</organism>
<evidence type="ECO:0000313" key="11">
    <source>
        <dbReference type="Proteomes" id="UP000504844"/>
    </source>
</evidence>
<dbReference type="Pfam" id="PF02743">
    <property type="entry name" value="dCache_1"/>
    <property type="match status" value="1"/>
</dbReference>
<evidence type="ECO:0000259" key="8">
    <source>
        <dbReference type="PROSITE" id="PS50885"/>
    </source>
</evidence>
<dbReference type="GO" id="GO:0071111">
    <property type="term" value="F:cyclic-guanylate-specific phosphodiesterase activity"/>
    <property type="evidence" value="ECO:0007669"/>
    <property type="project" value="InterPro"/>
</dbReference>
<keyword evidence="11" id="KW-1185">Reference proteome</keyword>
<dbReference type="SMART" id="SM00052">
    <property type="entry name" value="EAL"/>
    <property type="match status" value="1"/>
</dbReference>
<dbReference type="Pfam" id="PF00563">
    <property type="entry name" value="EAL"/>
    <property type="match status" value="1"/>
</dbReference>
<dbReference type="PROSITE" id="PS50883">
    <property type="entry name" value="EAL"/>
    <property type="match status" value="1"/>
</dbReference>
<comment type="subcellular location">
    <subcellularLocation>
        <location evidence="1">Cell membrane</location>
        <topology evidence="1">Multi-pass membrane protein</topology>
    </subcellularLocation>
</comment>
<accession>A0A6M8SS42</accession>
<dbReference type="Pfam" id="PF00990">
    <property type="entry name" value="GGDEF"/>
    <property type="match status" value="1"/>
</dbReference>
<dbReference type="InterPro" id="IPR050706">
    <property type="entry name" value="Cyclic-di-GMP_PDE-like"/>
</dbReference>
<evidence type="ECO:0000256" key="4">
    <source>
        <dbReference type="ARBA" id="ARBA00022989"/>
    </source>
</evidence>
<dbReference type="InterPro" id="IPR000160">
    <property type="entry name" value="GGDEF_dom"/>
</dbReference>
<dbReference type="KEGG" id="dee:HQN60_05770"/>
<dbReference type="InterPro" id="IPR001633">
    <property type="entry name" value="EAL_dom"/>
</dbReference>
<gene>
    <name evidence="10" type="ORF">HQN60_05770</name>
</gene>
<evidence type="ECO:0000256" key="6">
    <source>
        <dbReference type="SAM" id="Phobius"/>
    </source>
</evidence>
<dbReference type="SUPFAM" id="SSF141868">
    <property type="entry name" value="EAL domain-like"/>
    <property type="match status" value="1"/>
</dbReference>
<name>A0A6M8SS42_9NEIS</name>
<sequence>MSFTFAALLILALLLSSWLQFQNQNKAIENLAEKIMTAQATEVRHQLLDFLTAPILNNQILNNLSEIKTISAETDLSALNQPFINTYTQVLGNKPALSLIGFGSVSGQFIALMRDQQITRLLLKDQRTQDQLQLYPHTEISADSQTIPGFDPRERPWYQAAIHSGQASWSDVYATYNREQSATLSYSSPVYNQANQLIGVLMSDINIDHFNQFLLEQALPGHGAIFIVDQQQRLVTHSSPRSVMTANPDPQAPAQRTFAKDSEQAQIRAASALLNQGPNLRTHFQVQGERVYFQSISLNNQPGIDWRIIILIPEKDLIGNLKQNQRNTVLVILLIGLAVAMLAWGVLGRITRPIISTTLAAEKLGHADWQAIPSSGIQLKETALLTKTFNEMASKLALSFEQLNQQIRFDSMTGLMNRNGLAVAINDWAYTPSQSQLMLLIGLDGYRAINDSVGHELGDALLQSISVRLLEHLPPNALLARTAGAEFTILLPEISSPEDATYTTLRYLAYFSEAFQAEQSADEIVVTASIGAVYERFKRSDLTDWLRNASVALGKAKAKGFGSYTLFEAQMIEQSIAKTRLTSELKLALERQEFRVFFQPVIDLQNGETIGAEALIRWESPRGMISPGVFIPAAEDSGLILQIGNWVLRESCQQIANQLKAGWRADFDVHVNVSVRQLIQSDFYEQLLFILQTTGLPAHNLTLEITESCLVTQSEVVAKLIRRVRALGVGIAIDDFGTGYSSLAYLHQFDFDYLKIDQSFIARMLENIQDEAIVSAIISMAAGFKVILVGEGVETEAQANRLRELGCQRVQGYFFGRPAPLAAWSDDIIQQKDQQKNKGILSNTLI</sequence>
<keyword evidence="4 6" id="KW-1133">Transmembrane helix</keyword>
<dbReference type="PANTHER" id="PTHR33121:SF70">
    <property type="entry name" value="SIGNALING PROTEIN YKOW"/>
    <property type="match status" value="1"/>
</dbReference>